<dbReference type="GO" id="GO:0005634">
    <property type="term" value="C:nucleus"/>
    <property type="evidence" value="ECO:0007669"/>
    <property type="project" value="TreeGrafter"/>
</dbReference>
<dbReference type="Pfam" id="PF00205">
    <property type="entry name" value="TPP_enzyme_M"/>
    <property type="match status" value="1"/>
</dbReference>
<feature type="binding site" evidence="11">
    <location>
        <position position="478"/>
    </location>
    <ligand>
        <name>Mg(2+)</name>
        <dbReference type="ChEBI" id="CHEBI:18420"/>
    </ligand>
</feature>
<keyword evidence="6 11" id="KW-0479">Metal-binding</keyword>
<dbReference type="Pfam" id="PF02775">
    <property type="entry name" value="TPP_enzyme_C"/>
    <property type="match status" value="1"/>
</dbReference>
<dbReference type="InterPro" id="IPR047214">
    <property type="entry name" value="TPP_PDC_IPDC"/>
</dbReference>
<sequence length="572" mass="63253">MVITTAHPKCQVPIDLAEYLFRRVKQVGVDSVHGVPGDFNLVSLDYVEKSGLHWVGNCYAADGYARVNGLAALATVIGVGELSAINALAGSYAEHVPVIHIVGQPSLKAQSSKLPFHHTLGNGDFDVFQRIYESVSCLVVKLDDPETAPAVIDNAILQCWRQSRPVYISLPADMVQQKVEGTPLSRPLSLSFPVNDPTLEIHAAQAFSVSLHQAKSPVLLLDRRGVHNQMYKEVLDFIQVTQLPVVSTISGRGIVDERLSQFCGVYVGDFSDPNTSAFVEASDLVVMIGLIKSDVTLGRFTWKITKERSIELSPDSMRIGFAGYSGLNLKVLLPTLSKLTGPLTKSQSLVPGWPHSTPPHPPLSNNEEQLILHDWLWPTLNHWFQEGDVIITEIGTSGLGVWLSTFPRNATFIAQYLWSSIGYTVGACQGAALAVRDSSNHRRRTILFIGDGSLQVACQELSTMMREGLAPIIFVICNNGYTIERFLHGWEAKYNDVQPWKYSQLLSAFGGHPGQYQTHQVWKQEQLNHLLDQKEFNNSNVFQFVELHMPEGDAPSSLKTMANMIVQQTSKK</sequence>
<evidence type="ECO:0000256" key="5">
    <source>
        <dbReference type="ARBA" id="ARBA00014422"/>
    </source>
</evidence>
<feature type="domain" description="Thiamine pyrophosphate enzyme central" evidence="13">
    <location>
        <begin position="211"/>
        <end position="320"/>
    </location>
</feature>
<dbReference type="Proteomes" id="UP001146351">
    <property type="component" value="Unassembled WGS sequence"/>
</dbReference>
<keyword evidence="9 12" id="KW-0786">Thiamine pyrophosphate</keyword>
<dbReference type="CDD" id="cd02005">
    <property type="entry name" value="TPP_PDC_IPDC"/>
    <property type="match status" value="1"/>
</dbReference>
<dbReference type="InterPro" id="IPR029035">
    <property type="entry name" value="DHS-like_NAD/FAD-binding_dom"/>
</dbReference>
<dbReference type="InterPro" id="IPR047213">
    <property type="entry name" value="TPP_PYR_PDC_IPDC-like"/>
</dbReference>
<accession>A0A9W9LGW3</accession>
<evidence type="ECO:0000313" key="16">
    <source>
        <dbReference type="EMBL" id="KAJ5155140.1"/>
    </source>
</evidence>
<dbReference type="GO" id="GO:0030976">
    <property type="term" value="F:thiamine pyrophosphate binding"/>
    <property type="evidence" value="ECO:0007669"/>
    <property type="project" value="InterPro"/>
</dbReference>
<evidence type="ECO:0000256" key="9">
    <source>
        <dbReference type="ARBA" id="ARBA00023052"/>
    </source>
</evidence>
<dbReference type="EMBL" id="JAPQKO010000006">
    <property type="protein sequence ID" value="KAJ5155140.1"/>
    <property type="molecule type" value="Genomic_DNA"/>
</dbReference>
<dbReference type="PIRSF" id="PIRSF036565">
    <property type="entry name" value="Pyruvt_ip_decrb"/>
    <property type="match status" value="1"/>
</dbReference>
<reference evidence="16" key="2">
    <citation type="journal article" date="2023" name="IMA Fungus">
        <title>Comparative genomic study of the Penicillium genus elucidates a diverse pangenome and 15 lateral gene transfer events.</title>
        <authorList>
            <person name="Petersen C."/>
            <person name="Sorensen T."/>
            <person name="Nielsen M.R."/>
            <person name="Sondergaard T.E."/>
            <person name="Sorensen J.L."/>
            <person name="Fitzpatrick D.A."/>
            <person name="Frisvad J.C."/>
            <person name="Nielsen K.L."/>
        </authorList>
    </citation>
    <scope>NUCLEOTIDE SEQUENCE</scope>
    <source>
        <strain evidence="16">IBT 21917</strain>
    </source>
</reference>
<dbReference type="Gene3D" id="3.40.50.970">
    <property type="match status" value="2"/>
</dbReference>
<evidence type="ECO:0000259" key="15">
    <source>
        <dbReference type="Pfam" id="PF02776"/>
    </source>
</evidence>
<dbReference type="PANTHER" id="PTHR43452">
    <property type="entry name" value="PYRUVATE DECARBOXYLASE"/>
    <property type="match status" value="1"/>
</dbReference>
<evidence type="ECO:0000256" key="10">
    <source>
        <dbReference type="ARBA" id="ARBA00023239"/>
    </source>
</evidence>
<dbReference type="SUPFAM" id="SSF52467">
    <property type="entry name" value="DHS-like NAD/FAD-binding domain"/>
    <property type="match status" value="1"/>
</dbReference>
<dbReference type="InterPro" id="IPR012000">
    <property type="entry name" value="Thiamin_PyroP_enz_cen_dom"/>
</dbReference>
<keyword evidence="17" id="KW-1185">Reference proteome</keyword>
<dbReference type="GO" id="GO:0004737">
    <property type="term" value="F:pyruvate decarboxylase activity"/>
    <property type="evidence" value="ECO:0007669"/>
    <property type="project" value="UniProtKB-EC"/>
</dbReference>
<evidence type="ECO:0000256" key="2">
    <source>
        <dbReference type="ARBA" id="ARBA00001964"/>
    </source>
</evidence>
<evidence type="ECO:0000256" key="1">
    <source>
        <dbReference type="ARBA" id="ARBA00001041"/>
    </source>
</evidence>
<evidence type="ECO:0000256" key="7">
    <source>
        <dbReference type="ARBA" id="ARBA00022793"/>
    </source>
</evidence>
<dbReference type="GO" id="GO:0005829">
    <property type="term" value="C:cytosol"/>
    <property type="evidence" value="ECO:0007669"/>
    <property type="project" value="TreeGrafter"/>
</dbReference>
<evidence type="ECO:0000256" key="8">
    <source>
        <dbReference type="ARBA" id="ARBA00022842"/>
    </source>
</evidence>
<dbReference type="Pfam" id="PF02776">
    <property type="entry name" value="TPP_enzyme_N"/>
    <property type="match status" value="1"/>
</dbReference>
<organism evidence="16 17">
    <name type="scientific">Penicillium capsulatum</name>
    <dbReference type="NCBI Taxonomy" id="69766"/>
    <lineage>
        <taxon>Eukaryota</taxon>
        <taxon>Fungi</taxon>
        <taxon>Dikarya</taxon>
        <taxon>Ascomycota</taxon>
        <taxon>Pezizomycotina</taxon>
        <taxon>Eurotiomycetes</taxon>
        <taxon>Eurotiomycetidae</taxon>
        <taxon>Eurotiales</taxon>
        <taxon>Aspergillaceae</taxon>
        <taxon>Penicillium</taxon>
    </lineage>
</organism>
<evidence type="ECO:0000313" key="17">
    <source>
        <dbReference type="Proteomes" id="UP001146351"/>
    </source>
</evidence>
<evidence type="ECO:0000256" key="3">
    <source>
        <dbReference type="ARBA" id="ARBA00007812"/>
    </source>
</evidence>
<protein>
    <recommendedName>
        <fullName evidence="5">Pyruvate decarboxylase</fullName>
        <ecNumber evidence="4">4.1.1.1</ecNumber>
    </recommendedName>
</protein>
<dbReference type="GO" id="GO:0000287">
    <property type="term" value="F:magnesium ion binding"/>
    <property type="evidence" value="ECO:0007669"/>
    <property type="project" value="InterPro"/>
</dbReference>
<evidence type="ECO:0000256" key="12">
    <source>
        <dbReference type="RuleBase" id="RU362132"/>
    </source>
</evidence>
<evidence type="ECO:0000256" key="4">
    <source>
        <dbReference type="ARBA" id="ARBA00013202"/>
    </source>
</evidence>
<keyword evidence="10" id="KW-0456">Lyase</keyword>
<dbReference type="GO" id="GO:0000949">
    <property type="term" value="P:aromatic amino acid family catabolic process to alcohol via Ehrlich pathway"/>
    <property type="evidence" value="ECO:0007669"/>
    <property type="project" value="TreeGrafter"/>
</dbReference>
<comment type="catalytic activity">
    <reaction evidence="1">
        <text>a 2-oxocarboxylate + H(+) = an aldehyde + CO2</text>
        <dbReference type="Rhea" id="RHEA:11628"/>
        <dbReference type="ChEBI" id="CHEBI:15378"/>
        <dbReference type="ChEBI" id="CHEBI:16526"/>
        <dbReference type="ChEBI" id="CHEBI:17478"/>
        <dbReference type="ChEBI" id="CHEBI:35179"/>
        <dbReference type="EC" id="4.1.1.1"/>
    </reaction>
</comment>
<feature type="domain" description="Thiamine pyrophosphate enzyme N-terminal TPP-binding" evidence="15">
    <location>
        <begin position="15"/>
        <end position="118"/>
    </location>
</feature>
<comment type="cofactor">
    <cofactor evidence="11">
        <name>Mg(2+)</name>
        <dbReference type="ChEBI" id="CHEBI:18420"/>
    </cofactor>
    <text evidence="11">Binds 1 Mg(2+) per subunit.</text>
</comment>
<dbReference type="InterPro" id="IPR012001">
    <property type="entry name" value="Thiamin_PyroP_enz_TPP-bd_dom"/>
</dbReference>
<keyword evidence="8 11" id="KW-0460">Magnesium</keyword>
<feature type="binding site" evidence="11">
    <location>
        <position position="451"/>
    </location>
    <ligand>
        <name>Mg(2+)</name>
        <dbReference type="ChEBI" id="CHEBI:18420"/>
    </ligand>
</feature>
<evidence type="ECO:0000259" key="13">
    <source>
        <dbReference type="Pfam" id="PF00205"/>
    </source>
</evidence>
<feature type="domain" description="Thiamine pyrophosphate enzyme TPP-binding" evidence="14">
    <location>
        <begin position="401"/>
        <end position="531"/>
    </location>
</feature>
<dbReference type="EC" id="4.1.1.1" evidence="4"/>
<feature type="binding site" evidence="11">
    <location>
        <position position="480"/>
    </location>
    <ligand>
        <name>Mg(2+)</name>
        <dbReference type="ChEBI" id="CHEBI:18420"/>
    </ligand>
</feature>
<evidence type="ECO:0000256" key="6">
    <source>
        <dbReference type="ARBA" id="ARBA00022723"/>
    </source>
</evidence>
<dbReference type="OrthoDB" id="3970464at2759"/>
<dbReference type="InterPro" id="IPR012110">
    <property type="entry name" value="PDC/IPDC-like"/>
</dbReference>
<evidence type="ECO:0000256" key="11">
    <source>
        <dbReference type="PIRSR" id="PIRSR036565-2"/>
    </source>
</evidence>
<dbReference type="InterPro" id="IPR029061">
    <property type="entry name" value="THDP-binding"/>
</dbReference>
<comment type="cofactor">
    <cofactor evidence="2">
        <name>thiamine diphosphate</name>
        <dbReference type="ChEBI" id="CHEBI:58937"/>
    </cofactor>
</comment>
<comment type="similarity">
    <text evidence="3 12">Belongs to the TPP enzyme family.</text>
</comment>
<comment type="caution">
    <text evidence="16">The sequence shown here is derived from an EMBL/GenBank/DDBJ whole genome shotgun (WGS) entry which is preliminary data.</text>
</comment>
<reference evidence="16" key="1">
    <citation type="submission" date="2022-11" db="EMBL/GenBank/DDBJ databases">
        <authorList>
            <person name="Petersen C."/>
        </authorList>
    </citation>
    <scope>NUCLEOTIDE SEQUENCE</scope>
    <source>
        <strain evidence="16">IBT 21917</strain>
    </source>
</reference>
<name>A0A9W9LGW3_9EURO</name>
<dbReference type="PANTHER" id="PTHR43452:SF30">
    <property type="entry name" value="PYRUVATE DECARBOXYLASE ISOZYME 1-RELATED"/>
    <property type="match status" value="1"/>
</dbReference>
<dbReference type="CDD" id="cd07038">
    <property type="entry name" value="TPP_PYR_PDC_IPDC_like"/>
    <property type="match status" value="1"/>
</dbReference>
<dbReference type="InterPro" id="IPR011766">
    <property type="entry name" value="TPP_enzyme_TPP-bd"/>
</dbReference>
<dbReference type="FunFam" id="3.40.50.970:FF:000024">
    <property type="entry name" value="Pyruvate decarboxylase isozyme"/>
    <property type="match status" value="1"/>
</dbReference>
<dbReference type="SUPFAM" id="SSF52518">
    <property type="entry name" value="Thiamin diphosphate-binding fold (THDP-binding)"/>
    <property type="match status" value="2"/>
</dbReference>
<dbReference type="FunFam" id="3.40.50.970:FF:000019">
    <property type="entry name" value="Pyruvate decarboxylase isozyme"/>
    <property type="match status" value="1"/>
</dbReference>
<proteinExistence type="inferred from homology"/>
<gene>
    <name evidence="16" type="ORF">N7492_007943</name>
</gene>
<evidence type="ECO:0000259" key="14">
    <source>
        <dbReference type="Pfam" id="PF02775"/>
    </source>
</evidence>
<dbReference type="Gene3D" id="3.40.50.1220">
    <property type="entry name" value="TPP-binding domain"/>
    <property type="match status" value="1"/>
</dbReference>
<dbReference type="AlphaFoldDB" id="A0A9W9LGW3"/>
<keyword evidence="7" id="KW-0210">Decarboxylase</keyword>